<evidence type="ECO:0000313" key="2">
    <source>
        <dbReference type="EMBL" id="GHF79753.1"/>
    </source>
</evidence>
<reference evidence="2" key="2">
    <citation type="submission" date="2020-09" db="EMBL/GenBank/DDBJ databases">
        <authorList>
            <person name="Sun Q."/>
            <person name="Zhou Y."/>
        </authorList>
    </citation>
    <scope>NUCLEOTIDE SEQUENCE</scope>
    <source>
        <strain evidence="2">CGMCC 4.7679</strain>
    </source>
</reference>
<accession>A0A8H9J1M4</accession>
<sequence>MSAASSATLRWALLSALAFALIGMHSLVAPGSAPAQAMTMVSASPEVSGPAMAIPVAEPACCLDHLVDSGSGHSPGHSHDPLHLCLAVLVALAGLAIAWLLWQHSQNTTRHHTPSAAVTSAGRGPPRARPTSCLLLSLCVLRL</sequence>
<organism evidence="2 3">
    <name type="scientific">Amycolatopsis bartoniae</name>
    <dbReference type="NCBI Taxonomy" id="941986"/>
    <lineage>
        <taxon>Bacteria</taxon>
        <taxon>Bacillati</taxon>
        <taxon>Actinomycetota</taxon>
        <taxon>Actinomycetes</taxon>
        <taxon>Pseudonocardiales</taxon>
        <taxon>Pseudonocardiaceae</taxon>
        <taxon>Amycolatopsis</taxon>
    </lineage>
</organism>
<keyword evidence="1" id="KW-0472">Membrane</keyword>
<dbReference type="EMBL" id="BNAV01000013">
    <property type="protein sequence ID" value="GHF79753.1"/>
    <property type="molecule type" value="Genomic_DNA"/>
</dbReference>
<keyword evidence="1" id="KW-0812">Transmembrane</keyword>
<evidence type="ECO:0000256" key="1">
    <source>
        <dbReference type="SAM" id="Phobius"/>
    </source>
</evidence>
<evidence type="ECO:0000313" key="3">
    <source>
        <dbReference type="Proteomes" id="UP000658656"/>
    </source>
</evidence>
<keyword evidence="1" id="KW-1133">Transmembrane helix</keyword>
<protein>
    <submittedName>
        <fullName evidence="2">Uncharacterized protein</fullName>
    </submittedName>
</protein>
<dbReference type="Proteomes" id="UP000658656">
    <property type="component" value="Unassembled WGS sequence"/>
</dbReference>
<name>A0A8H9J1M4_9PSEU</name>
<proteinExistence type="predicted"/>
<comment type="caution">
    <text evidence="2">The sequence shown here is derived from an EMBL/GenBank/DDBJ whole genome shotgun (WGS) entry which is preliminary data.</text>
</comment>
<gene>
    <name evidence="2" type="ORF">GCM10017566_62440</name>
</gene>
<feature type="transmembrane region" description="Helical" evidence="1">
    <location>
        <begin position="81"/>
        <end position="102"/>
    </location>
</feature>
<reference evidence="2" key="1">
    <citation type="journal article" date="2014" name="Int. J. Syst. Evol. Microbiol.">
        <title>Complete genome sequence of Corynebacterium casei LMG S-19264T (=DSM 44701T), isolated from a smear-ripened cheese.</title>
        <authorList>
            <consortium name="US DOE Joint Genome Institute (JGI-PGF)"/>
            <person name="Walter F."/>
            <person name="Albersmeier A."/>
            <person name="Kalinowski J."/>
            <person name="Ruckert C."/>
        </authorList>
    </citation>
    <scope>NUCLEOTIDE SEQUENCE</scope>
    <source>
        <strain evidence="2">CGMCC 4.7679</strain>
    </source>
</reference>
<keyword evidence="3" id="KW-1185">Reference proteome</keyword>
<dbReference type="AlphaFoldDB" id="A0A8H9J1M4"/>